<evidence type="ECO:0000256" key="1">
    <source>
        <dbReference type="SAM" id="Phobius"/>
    </source>
</evidence>
<keyword evidence="1" id="KW-0472">Membrane</keyword>
<dbReference type="GO" id="GO:0019645">
    <property type="term" value="P:anaerobic electron transport chain"/>
    <property type="evidence" value="ECO:0007669"/>
    <property type="project" value="InterPro"/>
</dbReference>
<feature type="transmembrane region" description="Helical" evidence="1">
    <location>
        <begin position="279"/>
        <end position="301"/>
    </location>
</feature>
<feature type="transmembrane region" description="Helical" evidence="1">
    <location>
        <begin position="207"/>
        <end position="226"/>
    </location>
</feature>
<dbReference type="PANTHER" id="PTHR38095:SF2">
    <property type="entry name" value="ANAEROBIC DIMETHYL SULFOXIDE REDUCTASE CHAIN C"/>
    <property type="match status" value="1"/>
</dbReference>
<keyword evidence="1" id="KW-0812">Transmembrane</keyword>
<dbReference type="EMBL" id="PDJI01000004">
    <property type="protein sequence ID" value="PFG40664.1"/>
    <property type="molecule type" value="Genomic_DNA"/>
</dbReference>
<comment type="caution">
    <text evidence="2">The sequence shown here is derived from an EMBL/GenBank/DDBJ whole genome shotgun (WGS) entry which is preliminary data.</text>
</comment>
<dbReference type="GO" id="GO:0005886">
    <property type="term" value="C:plasma membrane"/>
    <property type="evidence" value="ECO:0007669"/>
    <property type="project" value="TreeGrafter"/>
</dbReference>
<dbReference type="Proteomes" id="UP000222106">
    <property type="component" value="Unassembled WGS sequence"/>
</dbReference>
<dbReference type="PANTHER" id="PTHR38095">
    <property type="entry name" value="ANAEROBIC DIMETHYL SULFOXIDE REDUCTASE CHAIN YNFH"/>
    <property type="match status" value="1"/>
</dbReference>
<dbReference type="AlphaFoldDB" id="A0A2A9ENX2"/>
<organism evidence="2 3">
    <name type="scientific">Georgenia soli</name>
    <dbReference type="NCBI Taxonomy" id="638953"/>
    <lineage>
        <taxon>Bacteria</taxon>
        <taxon>Bacillati</taxon>
        <taxon>Actinomycetota</taxon>
        <taxon>Actinomycetes</taxon>
        <taxon>Micrococcales</taxon>
        <taxon>Bogoriellaceae</taxon>
        <taxon>Georgenia</taxon>
    </lineage>
</organism>
<evidence type="ECO:0000313" key="2">
    <source>
        <dbReference type="EMBL" id="PFG40664.1"/>
    </source>
</evidence>
<dbReference type="InterPro" id="IPR007059">
    <property type="entry name" value="DmsC"/>
</dbReference>
<keyword evidence="1" id="KW-1133">Transmembrane helix</keyword>
<proteinExistence type="predicted"/>
<gene>
    <name evidence="2" type="ORF">ATJ97_3196</name>
</gene>
<feature type="transmembrane region" description="Helical" evidence="1">
    <location>
        <begin position="48"/>
        <end position="67"/>
    </location>
</feature>
<dbReference type="Pfam" id="PF04976">
    <property type="entry name" value="DmsC"/>
    <property type="match status" value="1"/>
</dbReference>
<dbReference type="GO" id="GO:0009390">
    <property type="term" value="C:dimethyl sulfoxide reductase complex"/>
    <property type="evidence" value="ECO:0007669"/>
    <property type="project" value="TreeGrafter"/>
</dbReference>
<sequence length="310" mass="33103">MNIHELPMIVFTVLAQMSVGAFVVLGVVQVFASRRYGREAVDRVTDPALYAIGPTLVLGLIASMFHMNDVMNTLNVVRHVQTSWLSREIVSGVAFAGLGFLFALAQWFRWGSTRLRQILAAVTAVTGLVLVLSMSMIYYSLPTVPAWHTWATPAQFYVTTFLLGSLAVGAAFMGTVLWRRRAAARSGSSYEADAPTRELLSTTLRGVGVAAVALLGVEFLIIPLHLTGLSAAGGVAAESAAVFSGGWFVARLVLVFLGAGLLSVFLVRRATPGSRVVPLAVLSATALVLVLGGELIGRSLFYDSMIRIGM</sequence>
<feature type="transmembrane region" description="Helical" evidence="1">
    <location>
        <begin position="156"/>
        <end position="178"/>
    </location>
</feature>
<evidence type="ECO:0000313" key="3">
    <source>
        <dbReference type="Proteomes" id="UP000222106"/>
    </source>
</evidence>
<dbReference type="OrthoDB" id="4394845at2"/>
<name>A0A2A9ENX2_9MICO</name>
<keyword evidence="3" id="KW-1185">Reference proteome</keyword>
<feature type="transmembrane region" description="Helical" evidence="1">
    <location>
        <begin position="89"/>
        <end position="108"/>
    </location>
</feature>
<feature type="transmembrane region" description="Helical" evidence="1">
    <location>
        <begin position="120"/>
        <end position="141"/>
    </location>
</feature>
<accession>A0A2A9ENX2</accession>
<reference evidence="2 3" key="1">
    <citation type="submission" date="2017-10" db="EMBL/GenBank/DDBJ databases">
        <title>Sequencing the genomes of 1000 actinobacteria strains.</title>
        <authorList>
            <person name="Klenk H.-P."/>
        </authorList>
    </citation>
    <scope>NUCLEOTIDE SEQUENCE [LARGE SCALE GENOMIC DNA]</scope>
    <source>
        <strain evidence="2 3">DSM 21838</strain>
    </source>
</reference>
<dbReference type="GO" id="GO:0009389">
    <property type="term" value="F:dimethyl sulfoxide reductase activity"/>
    <property type="evidence" value="ECO:0007669"/>
    <property type="project" value="TreeGrafter"/>
</dbReference>
<feature type="transmembrane region" description="Helical" evidence="1">
    <location>
        <begin position="6"/>
        <end position="28"/>
    </location>
</feature>
<feature type="transmembrane region" description="Helical" evidence="1">
    <location>
        <begin position="246"/>
        <end position="267"/>
    </location>
</feature>
<protein>
    <submittedName>
        <fullName evidence="2">Anaerobic dimethyl sulfoxide reductase subunit C (Anchor subunit)</fullName>
    </submittedName>
</protein>
<dbReference type="RefSeq" id="WP_098484537.1">
    <property type="nucleotide sequence ID" value="NZ_PDJI01000004.1"/>
</dbReference>